<comment type="subcellular location">
    <subcellularLocation>
        <location evidence="1">Nucleus</location>
    </subcellularLocation>
</comment>
<dbReference type="InterPro" id="IPR012337">
    <property type="entry name" value="RNaseH-like_sf"/>
</dbReference>
<evidence type="ECO:0000256" key="6">
    <source>
        <dbReference type="SAM" id="MobiDB-lite"/>
    </source>
</evidence>
<accession>A0A2N5UXX5</accession>
<reference evidence="8 9" key="1">
    <citation type="submission" date="2017-11" db="EMBL/GenBank/DDBJ databases">
        <title>De novo assembly and phasing of dikaryotic genomes from two isolates of Puccinia coronata f. sp. avenae, the causal agent of oat crown rust.</title>
        <authorList>
            <person name="Miller M.E."/>
            <person name="Zhang Y."/>
            <person name="Omidvar V."/>
            <person name="Sperschneider J."/>
            <person name="Schwessinger B."/>
            <person name="Raley C."/>
            <person name="Palmer J.M."/>
            <person name="Garnica D."/>
            <person name="Upadhyaya N."/>
            <person name="Rathjen J."/>
            <person name="Taylor J.M."/>
            <person name="Park R.F."/>
            <person name="Dodds P.N."/>
            <person name="Hirsch C.D."/>
            <person name="Kianian S.F."/>
            <person name="Figueroa M."/>
        </authorList>
    </citation>
    <scope>NUCLEOTIDE SEQUENCE [LARGE SCALE GENOMIC DNA]</scope>
    <source>
        <strain evidence="8">12SD80</strain>
    </source>
</reference>
<evidence type="ECO:0000313" key="8">
    <source>
        <dbReference type="EMBL" id="PLW42609.1"/>
    </source>
</evidence>
<keyword evidence="3" id="KW-0863">Zinc-finger</keyword>
<sequence>MSQLAGTQRTFNSRASSDAVWNPPQHTCASACVAEVVVMIDQITAGLSAVIANDDGKYPPALQNACRVGLWITNKYYSLTDCSPIYRIAMVLHPSFKDEYFNLAKWPQAWINKAINLTREMYNAWYKPKEPTSIAPKPKRVPAKPTGVLLGISAAAIARLADSPSEPLDVWLSGGLFLDDGAPVNVLAWWAEQKRNGNTHHGLLQMALDVMCCPATTVDVERTFSFGRDYVSVRRHNLNPKSRKDDLKSKTKQKNKAVDNDVVMVE</sequence>
<evidence type="ECO:0000313" key="9">
    <source>
        <dbReference type="Proteomes" id="UP000235392"/>
    </source>
</evidence>
<keyword evidence="4" id="KW-0862">Zinc</keyword>
<evidence type="ECO:0000259" key="7">
    <source>
        <dbReference type="Pfam" id="PF05699"/>
    </source>
</evidence>
<dbReference type="AlphaFoldDB" id="A0A2N5UXX5"/>
<evidence type="ECO:0000256" key="1">
    <source>
        <dbReference type="ARBA" id="ARBA00004123"/>
    </source>
</evidence>
<dbReference type="SUPFAM" id="SSF53098">
    <property type="entry name" value="Ribonuclease H-like"/>
    <property type="match status" value="1"/>
</dbReference>
<dbReference type="InterPro" id="IPR008906">
    <property type="entry name" value="HATC_C_dom"/>
</dbReference>
<dbReference type="InterPro" id="IPR052035">
    <property type="entry name" value="ZnF_BED_domain_contain"/>
</dbReference>
<protein>
    <recommendedName>
        <fullName evidence="7">HAT C-terminal dimerisation domain-containing protein</fullName>
    </recommendedName>
</protein>
<evidence type="ECO:0000256" key="4">
    <source>
        <dbReference type="ARBA" id="ARBA00022833"/>
    </source>
</evidence>
<name>A0A2N5UXX5_9BASI</name>
<dbReference type="EMBL" id="PGCI01000077">
    <property type="protein sequence ID" value="PLW42609.1"/>
    <property type="molecule type" value="Genomic_DNA"/>
</dbReference>
<dbReference type="Proteomes" id="UP000235392">
    <property type="component" value="Unassembled WGS sequence"/>
</dbReference>
<dbReference type="PANTHER" id="PTHR46481:SF10">
    <property type="entry name" value="ZINC FINGER BED DOMAIN-CONTAINING PROTEIN 39"/>
    <property type="match status" value="1"/>
</dbReference>
<dbReference type="Pfam" id="PF05699">
    <property type="entry name" value="Dimer_Tnp_hAT"/>
    <property type="match status" value="1"/>
</dbReference>
<dbReference type="GO" id="GO:0008270">
    <property type="term" value="F:zinc ion binding"/>
    <property type="evidence" value="ECO:0007669"/>
    <property type="project" value="UniProtKB-KW"/>
</dbReference>
<proteinExistence type="predicted"/>
<keyword evidence="5" id="KW-0539">Nucleus</keyword>
<feature type="domain" description="HAT C-terminal dimerisation" evidence="7">
    <location>
        <begin position="170"/>
        <end position="242"/>
    </location>
</feature>
<dbReference type="GO" id="GO:0046983">
    <property type="term" value="F:protein dimerization activity"/>
    <property type="evidence" value="ECO:0007669"/>
    <property type="project" value="InterPro"/>
</dbReference>
<evidence type="ECO:0000256" key="2">
    <source>
        <dbReference type="ARBA" id="ARBA00022723"/>
    </source>
</evidence>
<organism evidence="8 9">
    <name type="scientific">Puccinia coronata f. sp. avenae</name>
    <dbReference type="NCBI Taxonomy" id="200324"/>
    <lineage>
        <taxon>Eukaryota</taxon>
        <taxon>Fungi</taxon>
        <taxon>Dikarya</taxon>
        <taxon>Basidiomycota</taxon>
        <taxon>Pucciniomycotina</taxon>
        <taxon>Pucciniomycetes</taxon>
        <taxon>Pucciniales</taxon>
        <taxon>Pucciniaceae</taxon>
        <taxon>Puccinia</taxon>
    </lineage>
</organism>
<evidence type="ECO:0000256" key="5">
    <source>
        <dbReference type="ARBA" id="ARBA00023242"/>
    </source>
</evidence>
<comment type="caution">
    <text evidence="8">The sequence shown here is derived from an EMBL/GenBank/DDBJ whole genome shotgun (WGS) entry which is preliminary data.</text>
</comment>
<gene>
    <name evidence="8" type="ORF">PCASD_05312</name>
</gene>
<dbReference type="PANTHER" id="PTHR46481">
    <property type="entry name" value="ZINC FINGER BED DOMAIN-CONTAINING PROTEIN 4"/>
    <property type="match status" value="1"/>
</dbReference>
<evidence type="ECO:0000256" key="3">
    <source>
        <dbReference type="ARBA" id="ARBA00022771"/>
    </source>
</evidence>
<keyword evidence="2" id="KW-0479">Metal-binding</keyword>
<dbReference type="GO" id="GO:0005634">
    <property type="term" value="C:nucleus"/>
    <property type="evidence" value="ECO:0007669"/>
    <property type="project" value="UniProtKB-SubCell"/>
</dbReference>
<feature type="region of interest" description="Disordered" evidence="6">
    <location>
        <begin position="237"/>
        <end position="266"/>
    </location>
</feature>